<organism evidence="2 3">
    <name type="scientific">Asticcacaulis benevestitus DSM 16100 = ATCC BAA-896</name>
    <dbReference type="NCBI Taxonomy" id="1121022"/>
    <lineage>
        <taxon>Bacteria</taxon>
        <taxon>Pseudomonadati</taxon>
        <taxon>Pseudomonadota</taxon>
        <taxon>Alphaproteobacteria</taxon>
        <taxon>Caulobacterales</taxon>
        <taxon>Caulobacteraceae</taxon>
        <taxon>Asticcacaulis</taxon>
    </lineage>
</organism>
<dbReference type="MEROPS" id="C96.001"/>
<dbReference type="OrthoDB" id="119963at2"/>
<comment type="caution">
    <text evidence="2">The sequence shown here is derived from an EMBL/GenBank/DDBJ whole genome shotgun (WGS) entry which is preliminary data.</text>
</comment>
<dbReference type="eggNOG" id="ENOG5033GCR">
    <property type="taxonomic scope" value="Bacteria"/>
</dbReference>
<evidence type="ECO:0000259" key="1">
    <source>
        <dbReference type="Pfam" id="PF13471"/>
    </source>
</evidence>
<gene>
    <name evidence="2" type="ORF">ABENE_17465</name>
</gene>
<dbReference type="InterPro" id="IPR032708">
    <property type="entry name" value="McjB_C"/>
</dbReference>
<reference evidence="2 3" key="1">
    <citation type="journal article" date="2014" name="Nature">
        <title>Sequential evolution of bacterial morphology by co-option of a developmental regulator.</title>
        <authorList>
            <person name="Jiang C."/>
            <person name="Brown P.J."/>
            <person name="Ducret A."/>
            <person name="Brun Y.V."/>
        </authorList>
    </citation>
    <scope>NUCLEOTIDE SEQUENCE [LARGE SCALE GENOMIC DNA]</scope>
    <source>
        <strain evidence="2 3">DSM 16100</strain>
    </source>
</reference>
<dbReference type="EMBL" id="AWGB01000047">
    <property type="protein sequence ID" value="ESQ87018.1"/>
    <property type="molecule type" value="Genomic_DNA"/>
</dbReference>
<name>V4R6B9_9CAUL</name>
<proteinExistence type="predicted"/>
<dbReference type="STRING" id="1121022.GCA_000376105_03752"/>
<dbReference type="RefSeq" id="WP_018083435.1">
    <property type="nucleotide sequence ID" value="NZ_AQWM01000032.1"/>
</dbReference>
<accession>V4R6B9</accession>
<dbReference type="Proteomes" id="UP000017837">
    <property type="component" value="Unassembled WGS sequence"/>
</dbReference>
<dbReference type="PATRIC" id="fig|1121022.4.peg.3566"/>
<evidence type="ECO:0000313" key="2">
    <source>
        <dbReference type="EMBL" id="ESQ87018.1"/>
    </source>
</evidence>
<dbReference type="InterPro" id="IPR053521">
    <property type="entry name" value="McjB-like"/>
</dbReference>
<sequence>MGYRLNEGMYFCIAGTRTTWLDLRRDAYFQLVDEDEVAFQRYTRGLRLTPADLTRLRHISDLGILVADPSCVSPPTQIRARVPARSLLDTTVSSVSLWPLGLALYYHTQTTFHLATQPVWRIFGRLAARKHDNVLPVASNLPIEIARTVGAFSAASLLISSSQTCLRRSIAMINYLYGRGISADLIIGIKDRPFEAHAWVQYGDQVLNDPFDKVLEFTPLVVV</sequence>
<evidence type="ECO:0000313" key="3">
    <source>
        <dbReference type="Proteomes" id="UP000017837"/>
    </source>
</evidence>
<protein>
    <recommendedName>
        <fullName evidence="1">Microcin J25-processing protein McjB C-terminal domain-containing protein</fullName>
    </recommendedName>
</protein>
<dbReference type="AlphaFoldDB" id="V4R6B9"/>
<keyword evidence="3" id="KW-1185">Reference proteome</keyword>
<dbReference type="NCBIfam" id="NF033537">
    <property type="entry name" value="lasso_biosyn_B2"/>
    <property type="match status" value="1"/>
</dbReference>
<feature type="domain" description="Microcin J25-processing protein McjB C-terminal" evidence="1">
    <location>
        <begin position="144"/>
        <end position="221"/>
    </location>
</feature>
<dbReference type="Pfam" id="PF13471">
    <property type="entry name" value="Transglut_core3"/>
    <property type="match status" value="1"/>
</dbReference>